<dbReference type="STRING" id="1263082.A0A068RT36"/>
<dbReference type="OrthoDB" id="5599713at2759"/>
<evidence type="ECO:0000313" key="5">
    <source>
        <dbReference type="Proteomes" id="UP000027586"/>
    </source>
</evidence>
<dbReference type="InterPro" id="IPR021713">
    <property type="entry name" value="Folliculin"/>
</dbReference>
<evidence type="ECO:0000313" key="4">
    <source>
        <dbReference type="EMBL" id="CDH52782.1"/>
    </source>
</evidence>
<accession>A0A068RT36</accession>
<dbReference type="Pfam" id="PF11704">
    <property type="entry name" value="Folliculin"/>
    <property type="match status" value="1"/>
</dbReference>
<feature type="compositionally biased region" description="Low complexity" evidence="1">
    <location>
        <begin position="144"/>
        <end position="162"/>
    </location>
</feature>
<dbReference type="Proteomes" id="UP000027586">
    <property type="component" value="Unassembled WGS sequence"/>
</dbReference>
<evidence type="ECO:0000259" key="3">
    <source>
        <dbReference type="PROSITE" id="PS51834"/>
    </source>
</evidence>
<dbReference type="GO" id="GO:0005096">
    <property type="term" value="F:GTPase activator activity"/>
    <property type="evidence" value="ECO:0007669"/>
    <property type="project" value="InterPro"/>
</dbReference>
<gene>
    <name evidence="4" type="ORF">LCOR_04220.1</name>
</gene>
<dbReference type="PROSITE" id="PS51834">
    <property type="entry name" value="DENN_FLCN_SMCR8"/>
    <property type="match status" value="1"/>
</dbReference>
<feature type="region of interest" description="Disordered" evidence="1">
    <location>
        <begin position="144"/>
        <end position="227"/>
    </location>
</feature>
<evidence type="ECO:0000256" key="1">
    <source>
        <dbReference type="SAM" id="MobiDB-lite"/>
    </source>
</evidence>
<keyword evidence="2" id="KW-1133">Transmembrane helix</keyword>
<keyword evidence="5" id="KW-1185">Reference proteome</keyword>
<feature type="compositionally biased region" description="Low complexity" evidence="1">
    <location>
        <begin position="504"/>
        <end position="514"/>
    </location>
</feature>
<evidence type="ECO:0000256" key="2">
    <source>
        <dbReference type="SAM" id="Phobius"/>
    </source>
</evidence>
<protein>
    <submittedName>
        <fullName evidence="4">Folliculin</fullName>
    </submittedName>
</protein>
<proteinExistence type="predicted"/>
<feature type="domain" description="UDENN FLCN/SMCR8-type" evidence="3">
    <location>
        <begin position="285"/>
        <end position="552"/>
    </location>
</feature>
<dbReference type="GO" id="GO:1904263">
    <property type="term" value="P:positive regulation of TORC1 signaling"/>
    <property type="evidence" value="ECO:0007669"/>
    <property type="project" value="TreeGrafter"/>
</dbReference>
<dbReference type="GO" id="GO:0005829">
    <property type="term" value="C:cytosol"/>
    <property type="evidence" value="ECO:0007669"/>
    <property type="project" value="TreeGrafter"/>
</dbReference>
<feature type="region of interest" description="Disordered" evidence="1">
    <location>
        <begin position="236"/>
        <end position="255"/>
    </location>
</feature>
<feature type="compositionally biased region" description="Low complexity" evidence="1">
    <location>
        <begin position="173"/>
        <end position="182"/>
    </location>
</feature>
<dbReference type="VEuPathDB" id="FungiDB:LCOR_04220.1"/>
<keyword evidence="2" id="KW-0812">Transmembrane</keyword>
<reference evidence="4" key="1">
    <citation type="submission" date="2013-08" db="EMBL/GenBank/DDBJ databases">
        <title>Gene expansion shapes genome architecture in the human pathogen Lichtheimia corymbifera: an evolutionary genomics analysis in the ancient terrestrial Mucorales (Mucoromycotina).</title>
        <authorList>
            <person name="Schwartze V.U."/>
            <person name="Winter S."/>
            <person name="Shelest E."/>
            <person name="Marcet-Houben M."/>
            <person name="Horn F."/>
            <person name="Wehner S."/>
            <person name="Hoffmann K."/>
            <person name="Riege K."/>
            <person name="Sammeth M."/>
            <person name="Nowrousian M."/>
            <person name="Valiante V."/>
            <person name="Linde J."/>
            <person name="Jacobsen I.D."/>
            <person name="Marz M."/>
            <person name="Brakhage A.A."/>
            <person name="Gabaldon T."/>
            <person name="Bocker S."/>
            <person name="Voigt K."/>
        </authorList>
    </citation>
    <scope>NUCLEOTIDE SEQUENCE [LARGE SCALE GENOMIC DNA]</scope>
    <source>
        <strain evidence="4">FSU 9682</strain>
    </source>
</reference>
<dbReference type="InterPro" id="IPR037520">
    <property type="entry name" value="Folliculin/SMCR8_longin"/>
</dbReference>
<dbReference type="AlphaFoldDB" id="A0A068RT36"/>
<name>A0A068RT36_9FUNG</name>
<sequence>MGWFQDEVLVMMVAGSYAVSSSAVNSFILCYVRVIISHISFSDVLQQTLLTHSPLSANSHFGPPFPHSRWSFCRRVPSRHYQMNALIALLHFCEVHGPSVVFCTQPTHNNEHRQHHQQQQQPNSSFASDASAIATVMSKLTMSTHTHTNNNNTSTISIPTTPFNMDKQHLGMPSSLSSTPSTAEPPTPPSTIPRVSSPVPPWKKPGSSNSNICVQPPLPTSSSSSSSSIIIPYSSSTTTAAPPISCRSSSSSSSSSCSTTSSSVTATCCAACSAQLPLVQPATEGALSEAKRLVTRDSEDPSVEYVGAKGGPQQLHLYKAVRLACVRSLTTEFCPGREGPVLFGDEENGYVMSYLFKIRDAQARGEARFYAIMILMTDRVFLISCWPFLVSSFRSMAINLQEKADMIFQREKEVRERVHPFANRRVTAPITQEQFLRRRSNSASLRSLVDLLGIKDIYLQIHVQFCYILKLSARRRMEKVTPGRSPSEAYLKMQEEYRRKRHQQQQQQHSSNDSQTDDKTSTSTTTTTASSIVSSAATTAKINNLIPSSSGS</sequence>
<dbReference type="PANTHER" id="PTHR31441:SF2">
    <property type="entry name" value="FOLLICULIN"/>
    <property type="match status" value="1"/>
</dbReference>
<keyword evidence="2" id="KW-0472">Membrane</keyword>
<organism evidence="4 5">
    <name type="scientific">Lichtheimia corymbifera JMRC:FSU:9682</name>
    <dbReference type="NCBI Taxonomy" id="1263082"/>
    <lineage>
        <taxon>Eukaryota</taxon>
        <taxon>Fungi</taxon>
        <taxon>Fungi incertae sedis</taxon>
        <taxon>Mucoromycota</taxon>
        <taxon>Mucoromycotina</taxon>
        <taxon>Mucoromycetes</taxon>
        <taxon>Mucorales</taxon>
        <taxon>Lichtheimiaceae</taxon>
        <taxon>Lichtheimia</taxon>
    </lineage>
</organism>
<dbReference type="EMBL" id="CBTN010000014">
    <property type="protein sequence ID" value="CDH52782.1"/>
    <property type="molecule type" value="Genomic_DNA"/>
</dbReference>
<feature type="region of interest" description="Disordered" evidence="1">
    <location>
        <begin position="496"/>
        <end position="530"/>
    </location>
</feature>
<comment type="caution">
    <text evidence="4">The sequence shown here is derived from an EMBL/GenBank/DDBJ whole genome shotgun (WGS) entry which is preliminary data.</text>
</comment>
<feature type="compositionally biased region" description="Low complexity" evidence="1">
    <location>
        <begin position="521"/>
        <end position="530"/>
    </location>
</feature>
<feature type="transmembrane region" description="Helical" evidence="2">
    <location>
        <begin position="12"/>
        <end position="32"/>
    </location>
</feature>
<feature type="region of interest" description="Disordered" evidence="1">
    <location>
        <begin position="109"/>
        <end position="128"/>
    </location>
</feature>
<dbReference type="PANTHER" id="PTHR31441">
    <property type="entry name" value="FOLLICULIN FAMILY MEMBER"/>
    <property type="match status" value="1"/>
</dbReference>
<dbReference type="InterPro" id="IPR037521">
    <property type="entry name" value="FLCN/SMCR8_DENN"/>
</dbReference>